<dbReference type="InterPro" id="IPR011051">
    <property type="entry name" value="RmlC_Cupin_sf"/>
</dbReference>
<dbReference type="AlphaFoldDB" id="A0A0X8G5B8"/>
<dbReference type="PANTHER" id="PTHR42742:SF3">
    <property type="entry name" value="FRUCTOKINASE"/>
    <property type="match status" value="1"/>
</dbReference>
<evidence type="ECO:0000256" key="2">
    <source>
        <dbReference type="ARBA" id="ARBA00022833"/>
    </source>
</evidence>
<dbReference type="Pfam" id="PF20511">
    <property type="entry name" value="PMI_typeI_cat"/>
    <property type="match status" value="1"/>
</dbReference>
<dbReference type="KEGG" id="lut:Lupro_03395"/>
<proteinExistence type="predicted"/>
<evidence type="ECO:0000313" key="6">
    <source>
        <dbReference type="EMBL" id="AMC10352.1"/>
    </source>
</evidence>
<dbReference type="OrthoDB" id="9808275at2"/>
<dbReference type="PANTHER" id="PTHR42742">
    <property type="entry name" value="TRANSCRIPTIONAL REPRESSOR MPRA"/>
    <property type="match status" value="1"/>
</dbReference>
<dbReference type="PIRSF" id="PIRSF036894">
    <property type="entry name" value="PMI_Firm_short"/>
    <property type="match status" value="1"/>
</dbReference>
<dbReference type="GO" id="GO:0005975">
    <property type="term" value="P:carbohydrate metabolic process"/>
    <property type="evidence" value="ECO:0007669"/>
    <property type="project" value="InterPro"/>
</dbReference>
<dbReference type="InterPro" id="IPR046457">
    <property type="entry name" value="PMI_typeI_cat"/>
</dbReference>
<dbReference type="RefSeq" id="WP_068206273.1">
    <property type="nucleotide sequence ID" value="NZ_CP013355.1"/>
</dbReference>
<accession>A0A0X8G5B8</accession>
<dbReference type="Gene3D" id="2.60.120.10">
    <property type="entry name" value="Jelly Rolls"/>
    <property type="match status" value="2"/>
</dbReference>
<feature type="active site" evidence="4">
    <location>
        <position position="198"/>
    </location>
</feature>
<dbReference type="STRING" id="1622118.Lupro_03395"/>
<keyword evidence="6" id="KW-0413">Isomerase</keyword>
<keyword evidence="2 3" id="KW-0862">Zinc</keyword>
<reference evidence="6 7" key="2">
    <citation type="journal article" date="2016" name="Int. J. Syst. Evol. Microbiol.">
        <title>Lutibacter profundi sp. nov., isolated from a deep-sea hydrothermal system on the Arctic Mid-Ocean Ridge and emended description of the genus Lutibacter.</title>
        <authorList>
            <person name="Le Moine Bauer S."/>
            <person name="Roalkvam I."/>
            <person name="Steen I.H."/>
            <person name="Dahle H."/>
        </authorList>
    </citation>
    <scope>NUCLEOTIDE SEQUENCE [LARGE SCALE GENOMIC DNA]</scope>
    <source>
        <strain evidence="6 7">LP1</strain>
    </source>
</reference>
<dbReference type="CDD" id="cd07010">
    <property type="entry name" value="cupin_PMI_type_I_N_bac"/>
    <property type="match status" value="1"/>
</dbReference>
<dbReference type="InterPro" id="IPR014710">
    <property type="entry name" value="RmlC-like_jellyroll"/>
</dbReference>
<evidence type="ECO:0000256" key="4">
    <source>
        <dbReference type="PIRSR" id="PIRSR036894-2"/>
    </source>
</evidence>
<evidence type="ECO:0000256" key="3">
    <source>
        <dbReference type="PIRSR" id="PIRSR036894-1"/>
    </source>
</evidence>
<dbReference type="Proteomes" id="UP000059672">
    <property type="component" value="Chromosome"/>
</dbReference>
<dbReference type="EMBL" id="CP013355">
    <property type="protein sequence ID" value="AMC10352.1"/>
    <property type="molecule type" value="Genomic_DNA"/>
</dbReference>
<dbReference type="PATRIC" id="fig|1622118.3.peg.721"/>
<dbReference type="GO" id="GO:0004476">
    <property type="term" value="F:mannose-6-phosphate isomerase activity"/>
    <property type="evidence" value="ECO:0007669"/>
    <property type="project" value="InterPro"/>
</dbReference>
<evidence type="ECO:0000313" key="7">
    <source>
        <dbReference type="Proteomes" id="UP000059672"/>
    </source>
</evidence>
<name>A0A0X8G5B8_9FLAO</name>
<protein>
    <submittedName>
        <fullName evidence="6">Mannose-6-phosphate isomerase</fullName>
    </submittedName>
</protein>
<feature type="binding site" evidence="3">
    <location>
        <position position="103"/>
    </location>
    <ligand>
        <name>Zn(2+)</name>
        <dbReference type="ChEBI" id="CHEBI:29105"/>
    </ligand>
</feature>
<comment type="cofactor">
    <cofactor evidence="3">
        <name>Zn(2+)</name>
        <dbReference type="ChEBI" id="CHEBI:29105"/>
    </cofactor>
    <text evidence="3">Binds 1 zinc ion per subunit.</text>
</comment>
<sequence length="323" mass="36487">MLNYPLKFRPILKEKIWGGNKLVTKLNKNSLLKNIGESWEISDVENNISIVSNGNLKNKSLKELLQVYKANLIGENNYINFGNKFPLLIKFIDAKQDLSVQVHPNDELSKKQHNSFGKTEMWYIIEADKNAKLILGFNGIITPKQYTHLLEEHKIMSVLNSENVKKGDAFFIEPGTVHSIGAGIVLAEIQQTSDITYRIYDFDRVDANGNKRELHTKLALKAINFNDKIACKCNYSTKINTFNNIVSCNYFKTNFIPIVKEKVIDYSKTDSFVIFMCVEGSATISIFGNSETVIFGETILIPATAEKVSITTKTSCKLLEITV</sequence>
<evidence type="ECO:0000256" key="1">
    <source>
        <dbReference type="ARBA" id="ARBA00022723"/>
    </source>
</evidence>
<feature type="binding site" evidence="3">
    <location>
        <position position="178"/>
    </location>
    <ligand>
        <name>Zn(2+)</name>
        <dbReference type="ChEBI" id="CHEBI:29105"/>
    </ligand>
</feature>
<evidence type="ECO:0000259" key="5">
    <source>
        <dbReference type="Pfam" id="PF20511"/>
    </source>
</evidence>
<keyword evidence="1 3" id="KW-0479">Metal-binding</keyword>
<dbReference type="InterPro" id="IPR051804">
    <property type="entry name" value="Carb_Metab_Reg_Kinase/Isom"/>
</dbReference>
<dbReference type="GO" id="GO:0008270">
    <property type="term" value="F:zinc ion binding"/>
    <property type="evidence" value="ECO:0007669"/>
    <property type="project" value="InterPro"/>
</dbReference>
<gene>
    <name evidence="6" type="ORF">Lupro_03395</name>
</gene>
<dbReference type="SUPFAM" id="SSF51182">
    <property type="entry name" value="RmlC-like cupins"/>
    <property type="match status" value="1"/>
</dbReference>
<organism evidence="6 7">
    <name type="scientific">Lutibacter profundi</name>
    <dbReference type="NCBI Taxonomy" id="1622118"/>
    <lineage>
        <taxon>Bacteria</taxon>
        <taxon>Pseudomonadati</taxon>
        <taxon>Bacteroidota</taxon>
        <taxon>Flavobacteriia</taxon>
        <taxon>Flavobacteriales</taxon>
        <taxon>Flavobacteriaceae</taxon>
        <taxon>Lutibacter</taxon>
    </lineage>
</organism>
<keyword evidence="7" id="KW-1185">Reference proteome</keyword>
<dbReference type="InterPro" id="IPR014628">
    <property type="entry name" value="Man6P_isomerase_Firm_short"/>
</dbReference>
<feature type="binding site" evidence="3">
    <location>
        <position position="120"/>
    </location>
    <ligand>
        <name>Zn(2+)</name>
        <dbReference type="ChEBI" id="CHEBI:29105"/>
    </ligand>
</feature>
<feature type="domain" description="Phosphomannose isomerase type I catalytic" evidence="5">
    <location>
        <begin position="7"/>
        <end position="115"/>
    </location>
</feature>
<reference evidence="7" key="1">
    <citation type="submission" date="2015-12" db="EMBL/GenBank/DDBJ databases">
        <title>Complete genome sequence of Lutibacter profundus strain LP1.</title>
        <authorList>
            <person name="Wissuwa J."/>
            <person name="Le Moine Bauer S."/>
            <person name="Stokke R."/>
            <person name="Dahle H."/>
            <person name="Steen I.H."/>
        </authorList>
    </citation>
    <scope>NUCLEOTIDE SEQUENCE [LARGE SCALE GENOMIC DNA]</scope>
    <source>
        <strain evidence="7">LP1</strain>
    </source>
</reference>